<dbReference type="AlphaFoldDB" id="A0A5B9EG45"/>
<organism evidence="2 3">
    <name type="scientific">Terriglobus albidus</name>
    <dbReference type="NCBI Taxonomy" id="1592106"/>
    <lineage>
        <taxon>Bacteria</taxon>
        <taxon>Pseudomonadati</taxon>
        <taxon>Acidobacteriota</taxon>
        <taxon>Terriglobia</taxon>
        <taxon>Terriglobales</taxon>
        <taxon>Acidobacteriaceae</taxon>
        <taxon>Terriglobus</taxon>
    </lineage>
</organism>
<evidence type="ECO:0000313" key="2">
    <source>
        <dbReference type="EMBL" id="QEE30779.1"/>
    </source>
</evidence>
<accession>A0A5B9EG45</accession>
<dbReference type="KEGG" id="talb:FTW19_23935"/>
<name>A0A5B9EG45_9BACT</name>
<proteinExistence type="predicted"/>
<gene>
    <name evidence="2" type="ORF">FTW19_23935</name>
</gene>
<dbReference type="Proteomes" id="UP000321820">
    <property type="component" value="Chromosome"/>
</dbReference>
<feature type="region of interest" description="Disordered" evidence="1">
    <location>
        <begin position="61"/>
        <end position="81"/>
    </location>
</feature>
<keyword evidence="3" id="KW-1185">Reference proteome</keyword>
<dbReference type="EMBL" id="CP042806">
    <property type="protein sequence ID" value="QEE30779.1"/>
    <property type="molecule type" value="Genomic_DNA"/>
</dbReference>
<reference evidence="2 3" key="1">
    <citation type="submission" date="2019-08" db="EMBL/GenBank/DDBJ databases">
        <title>Complete genome sequence of Terriglobus albidus strain ORNL.</title>
        <authorList>
            <person name="Podar M."/>
        </authorList>
    </citation>
    <scope>NUCLEOTIDE SEQUENCE [LARGE SCALE GENOMIC DNA]</scope>
    <source>
        <strain evidence="2 3">ORNL</strain>
    </source>
</reference>
<dbReference type="RefSeq" id="WP_147650076.1">
    <property type="nucleotide sequence ID" value="NZ_CP042806.1"/>
</dbReference>
<sequence length="81" mass="8929">MIEIPRPVAVDPELNARFAEEAAQMHRCQNRTVRPYVAHTPTPPPTFSDRVTAEMQQAGLLPSGVNRSAPHGKARTSIQVQ</sequence>
<protein>
    <submittedName>
        <fullName evidence="2">Uncharacterized protein</fullName>
    </submittedName>
</protein>
<evidence type="ECO:0000256" key="1">
    <source>
        <dbReference type="SAM" id="MobiDB-lite"/>
    </source>
</evidence>
<evidence type="ECO:0000313" key="3">
    <source>
        <dbReference type="Proteomes" id="UP000321820"/>
    </source>
</evidence>